<dbReference type="Gene3D" id="1.10.10.10">
    <property type="entry name" value="Winged helix-like DNA-binding domain superfamily/Winged helix DNA-binding domain"/>
    <property type="match status" value="1"/>
</dbReference>
<keyword evidence="3" id="KW-0804">Transcription</keyword>
<dbReference type="SMART" id="SM00345">
    <property type="entry name" value="HTH_GNTR"/>
    <property type="match status" value="1"/>
</dbReference>
<evidence type="ECO:0000256" key="1">
    <source>
        <dbReference type="ARBA" id="ARBA00023015"/>
    </source>
</evidence>
<reference evidence="6" key="1">
    <citation type="submission" date="2009-10" db="EMBL/GenBank/DDBJ databases">
        <title>Diversity of trophic interactions inside an arsenic-rich microbial ecosystem.</title>
        <authorList>
            <person name="Bertin P.N."/>
            <person name="Heinrich-Salmeron A."/>
            <person name="Pelletier E."/>
            <person name="Goulhen-Chollet F."/>
            <person name="Arsene-Ploetze F."/>
            <person name="Gallien S."/>
            <person name="Calteau A."/>
            <person name="Vallenet D."/>
            <person name="Casiot C."/>
            <person name="Chane-Woon-Ming B."/>
            <person name="Giloteaux L."/>
            <person name="Barakat M."/>
            <person name="Bonnefoy V."/>
            <person name="Bruneel O."/>
            <person name="Chandler M."/>
            <person name="Cleiss J."/>
            <person name="Duran R."/>
            <person name="Elbaz-Poulichet F."/>
            <person name="Fonknechten N."/>
            <person name="Lauga B."/>
            <person name="Mornico D."/>
            <person name="Ortet P."/>
            <person name="Schaeffer C."/>
            <person name="Siguier P."/>
            <person name="Alexander Thil Smith A."/>
            <person name="Van Dorsselaer A."/>
            <person name="Weissenbach J."/>
            <person name="Medigue C."/>
            <person name="Le Paslier D."/>
        </authorList>
    </citation>
    <scope>NUCLEOTIDE SEQUENCE</scope>
</reference>
<dbReference type="AlphaFoldDB" id="E6QPA9"/>
<dbReference type="EMBL" id="CABQ01000313">
    <property type="protein sequence ID" value="CBI09080.1"/>
    <property type="molecule type" value="Genomic_DNA"/>
</dbReference>
<keyword evidence="1" id="KW-0805">Transcription regulation</keyword>
<feature type="domain" description="HTH gntR-type" evidence="5">
    <location>
        <begin position="78"/>
        <end position="148"/>
    </location>
</feature>
<name>E6QPA9_9ZZZZ</name>
<dbReference type="PROSITE" id="PS50949">
    <property type="entry name" value="HTH_GNTR"/>
    <property type="match status" value="1"/>
</dbReference>
<comment type="caution">
    <text evidence="6">The sequence shown here is derived from an EMBL/GenBank/DDBJ whole genome shotgun (WGS) entry which is preliminary data.</text>
</comment>
<dbReference type="GO" id="GO:0003700">
    <property type="term" value="F:DNA-binding transcription factor activity"/>
    <property type="evidence" value="ECO:0007669"/>
    <property type="project" value="InterPro"/>
</dbReference>
<dbReference type="CDD" id="cd07377">
    <property type="entry name" value="WHTH_GntR"/>
    <property type="match status" value="1"/>
</dbReference>
<dbReference type="InterPro" id="IPR000524">
    <property type="entry name" value="Tscrpt_reg_HTH_GntR"/>
</dbReference>
<feature type="region of interest" description="Disordered" evidence="4">
    <location>
        <begin position="202"/>
        <end position="243"/>
    </location>
</feature>
<proteinExistence type="predicted"/>
<organism evidence="6">
    <name type="scientific">mine drainage metagenome</name>
    <dbReference type="NCBI Taxonomy" id="410659"/>
    <lineage>
        <taxon>unclassified sequences</taxon>
        <taxon>metagenomes</taxon>
        <taxon>ecological metagenomes</taxon>
    </lineage>
</organism>
<accession>E6QPA9</accession>
<dbReference type="InterPro" id="IPR036388">
    <property type="entry name" value="WH-like_DNA-bd_sf"/>
</dbReference>
<feature type="compositionally biased region" description="Basic and acidic residues" evidence="4">
    <location>
        <begin position="202"/>
        <end position="222"/>
    </location>
</feature>
<evidence type="ECO:0000256" key="4">
    <source>
        <dbReference type="SAM" id="MobiDB-lite"/>
    </source>
</evidence>
<evidence type="ECO:0000259" key="5">
    <source>
        <dbReference type="PROSITE" id="PS50949"/>
    </source>
</evidence>
<dbReference type="InterPro" id="IPR036390">
    <property type="entry name" value="WH_DNA-bd_sf"/>
</dbReference>
<dbReference type="Pfam" id="PF00392">
    <property type="entry name" value="GntR"/>
    <property type="match status" value="1"/>
</dbReference>
<dbReference type="SUPFAM" id="SSF46785">
    <property type="entry name" value="Winged helix' DNA-binding domain"/>
    <property type="match status" value="1"/>
</dbReference>
<protein>
    <recommendedName>
        <fullName evidence="5">HTH gntR-type domain-containing protein</fullName>
    </recommendedName>
</protein>
<evidence type="ECO:0000256" key="3">
    <source>
        <dbReference type="ARBA" id="ARBA00023163"/>
    </source>
</evidence>
<keyword evidence="2" id="KW-0238">DNA-binding</keyword>
<gene>
    <name evidence="6" type="ORF">CARN6_2627</name>
</gene>
<evidence type="ECO:0000256" key="2">
    <source>
        <dbReference type="ARBA" id="ARBA00023125"/>
    </source>
</evidence>
<evidence type="ECO:0000313" key="6">
    <source>
        <dbReference type="EMBL" id="CBI09080.1"/>
    </source>
</evidence>
<dbReference type="GO" id="GO:0003677">
    <property type="term" value="F:DNA binding"/>
    <property type="evidence" value="ECO:0007669"/>
    <property type="project" value="UniProtKB-KW"/>
</dbReference>
<sequence length="243" mass="27737">MAIPDFFPEVVVTDDEEIIPVEPDDGDPTEFGFEPDMALAEQAGRSARRSRRTVRRSYSREMLATEIATDSLVIMPGRPIKEQIANHFLNLISLGIFGPGDRLPPERWFAAASPQELTRSHVQDAYDVLEAMGIIERVPVRGAFVRGVDDSRMFFARQNMMETIGAAMRIQLTRSQIERAFLDALDAMYAPIDNEKLQRRRDIKDELQRAESARLDKRIERQRPKRRPSTPKEEPENANTDPT</sequence>